<dbReference type="Gene3D" id="3.30.870.10">
    <property type="entry name" value="Endonuclease Chain A"/>
    <property type="match status" value="1"/>
</dbReference>
<feature type="domain" description="PLD phosphodiesterase" evidence="1">
    <location>
        <begin position="188"/>
        <end position="215"/>
    </location>
</feature>
<dbReference type="Pfam" id="PF13091">
    <property type="entry name" value="PLDc_2"/>
    <property type="match status" value="1"/>
</dbReference>
<keyword evidence="3" id="KW-1185">Reference proteome</keyword>
<dbReference type="InterPro" id="IPR047955">
    <property type="entry name" value="DrmC-like"/>
</dbReference>
<gene>
    <name evidence="2" type="ORF">DU505_19065</name>
</gene>
<name>A0A368TQB5_9GAMM</name>
<accession>A0A368TQB5</accession>
<dbReference type="CDD" id="cd09132">
    <property type="entry name" value="PLDc_unchar4"/>
    <property type="match status" value="1"/>
</dbReference>
<dbReference type="EMBL" id="QPII01000019">
    <property type="protein sequence ID" value="RCV86929.1"/>
    <property type="molecule type" value="Genomic_DNA"/>
</dbReference>
<dbReference type="GO" id="GO:0030572">
    <property type="term" value="F:phosphatidyltransferase activity"/>
    <property type="evidence" value="ECO:0007669"/>
    <property type="project" value="UniProtKB-ARBA"/>
</dbReference>
<dbReference type="Proteomes" id="UP000252405">
    <property type="component" value="Unassembled WGS sequence"/>
</dbReference>
<organism evidence="2 3">
    <name type="scientific">Billgrantia montanilacus</name>
    <dbReference type="NCBI Taxonomy" id="2282305"/>
    <lineage>
        <taxon>Bacteria</taxon>
        <taxon>Pseudomonadati</taxon>
        <taxon>Pseudomonadota</taxon>
        <taxon>Gammaproteobacteria</taxon>
        <taxon>Oceanospirillales</taxon>
        <taxon>Halomonadaceae</taxon>
        <taxon>Billgrantia</taxon>
    </lineage>
</organism>
<reference evidence="2 3" key="1">
    <citation type="submission" date="2018-07" db="EMBL/GenBank/DDBJ databases">
        <title>Halomonas montanilacus sp. nov., isolated from Lake Pengyan on Tibetan Plateau.</title>
        <authorList>
            <person name="Lu H."/>
            <person name="Xing P."/>
            <person name="Wu Q."/>
        </authorList>
    </citation>
    <scope>NUCLEOTIDE SEQUENCE [LARGE SCALE GENOMIC DNA]</scope>
    <source>
        <strain evidence="2 3">PYC7W</strain>
    </source>
</reference>
<sequence length="251" mass="27831">MNEMHRCVVEFATTVSKGALRSVVDALIELGEINEIVLQHRVTHYHSKELLRRLLREAAVHHISAPRLAGMLEGASCVVEYYQELSPELVWTGPVPAGTATRQTEQVMLEVIRGARKRLFLTSFVAYKVDRIVIALNEAADRGVDVKILLESSEDKGGNLSMDSVSLMRGVLPRARFYAWQIRPEEFTGGSVHAKVAVADDRLAFITSANLTGYAMERNMEAGVLLRGGEHPRKLADYLESMVSTGVVEEL</sequence>
<evidence type="ECO:0000259" key="1">
    <source>
        <dbReference type="PROSITE" id="PS50035"/>
    </source>
</evidence>
<dbReference type="SUPFAM" id="SSF56024">
    <property type="entry name" value="Phospholipase D/nuclease"/>
    <property type="match status" value="1"/>
</dbReference>
<protein>
    <submittedName>
        <fullName evidence="2">Phospholipase</fullName>
    </submittedName>
</protein>
<evidence type="ECO:0000313" key="2">
    <source>
        <dbReference type="EMBL" id="RCV86929.1"/>
    </source>
</evidence>
<dbReference type="OrthoDB" id="9762009at2"/>
<dbReference type="GO" id="GO:0032049">
    <property type="term" value="P:cardiolipin biosynthetic process"/>
    <property type="evidence" value="ECO:0007669"/>
    <property type="project" value="UniProtKB-ARBA"/>
</dbReference>
<dbReference type="PANTHER" id="PTHR21248:SF22">
    <property type="entry name" value="PHOSPHOLIPASE D"/>
    <property type="match status" value="1"/>
</dbReference>
<evidence type="ECO:0000313" key="3">
    <source>
        <dbReference type="Proteomes" id="UP000252405"/>
    </source>
</evidence>
<dbReference type="InterPro" id="IPR001736">
    <property type="entry name" value="PLipase_D/transphosphatidylase"/>
</dbReference>
<dbReference type="PROSITE" id="PS50035">
    <property type="entry name" value="PLD"/>
    <property type="match status" value="1"/>
</dbReference>
<comment type="caution">
    <text evidence="2">The sequence shown here is derived from an EMBL/GenBank/DDBJ whole genome shotgun (WGS) entry which is preliminary data.</text>
</comment>
<dbReference type="SMART" id="SM00155">
    <property type="entry name" value="PLDc"/>
    <property type="match status" value="1"/>
</dbReference>
<proteinExistence type="predicted"/>
<dbReference type="NCBIfam" id="NF038319">
    <property type="entry name" value="DISARM_DrmC_I"/>
    <property type="match status" value="1"/>
</dbReference>
<dbReference type="PANTHER" id="PTHR21248">
    <property type="entry name" value="CARDIOLIPIN SYNTHASE"/>
    <property type="match status" value="1"/>
</dbReference>
<dbReference type="InterPro" id="IPR025202">
    <property type="entry name" value="PLD-like_dom"/>
</dbReference>
<dbReference type="AlphaFoldDB" id="A0A368TQB5"/>